<dbReference type="AlphaFoldDB" id="A0A9D1VQQ1"/>
<feature type="active site" description="Proton donor/acceptor" evidence="8">
    <location>
        <position position="76"/>
    </location>
</feature>
<sequence>MKQLKDAPIGVFDSGVGGLTVAREIMRNLPKEKIVYFGDTARVPYGSKSKETIIRYSRQIVRFLKTQDVKAIVVACNTASALALETISAETDLPMIGVVEPGAKVAVETTRNKKIGLIGTRATVKSGLYQRVIQKEDPEIQVSGQPCPLFVPLVEEGWLKDEITMAVARRYLEPLLQQEIDTLILGCTHYPLLRSLLKELVGDQVTLVNPAYETALALKRLLEEQGLLRAGKEEEEFPYRFFVSDEEEDFQKFANSILPYDVKSTKQIQIEEY</sequence>
<evidence type="ECO:0000256" key="6">
    <source>
        <dbReference type="ARBA" id="ARBA00023316"/>
    </source>
</evidence>
<comment type="caution">
    <text evidence="9">The sequence shown here is derived from an EMBL/GenBank/DDBJ whole genome shotgun (WGS) entry which is preliminary data.</text>
</comment>
<feature type="active site" description="Proton donor/acceptor" evidence="8">
    <location>
        <position position="187"/>
    </location>
</feature>
<evidence type="ECO:0000313" key="9">
    <source>
        <dbReference type="EMBL" id="HIX39193.1"/>
    </source>
</evidence>
<dbReference type="NCBIfam" id="TIGR00067">
    <property type="entry name" value="glut_race"/>
    <property type="match status" value="1"/>
</dbReference>
<evidence type="ECO:0000256" key="3">
    <source>
        <dbReference type="ARBA" id="ARBA00022960"/>
    </source>
</evidence>
<dbReference type="Pfam" id="PF01177">
    <property type="entry name" value="Asp_Glu_race"/>
    <property type="match status" value="1"/>
</dbReference>
<feature type="binding site" evidence="8">
    <location>
        <begin position="77"/>
        <end position="78"/>
    </location>
    <ligand>
        <name>substrate</name>
    </ligand>
</feature>
<feature type="binding site" evidence="8">
    <location>
        <begin position="45"/>
        <end position="46"/>
    </location>
    <ligand>
        <name>substrate</name>
    </ligand>
</feature>
<comment type="similarity">
    <text evidence="8">Belongs to the aspartate/glutamate racemases family.</text>
</comment>
<reference evidence="9" key="2">
    <citation type="submission" date="2021-04" db="EMBL/GenBank/DDBJ databases">
        <authorList>
            <person name="Gilroy R."/>
        </authorList>
    </citation>
    <scope>NUCLEOTIDE SEQUENCE</scope>
    <source>
        <strain evidence="9">ChiHjej12B11-1927</strain>
    </source>
</reference>
<dbReference type="InterPro" id="IPR004391">
    <property type="entry name" value="Glu_race"/>
</dbReference>
<dbReference type="InterPro" id="IPR015942">
    <property type="entry name" value="Asp/Glu/hydantoin_racemase"/>
</dbReference>
<feature type="binding site" evidence="8">
    <location>
        <begin position="13"/>
        <end position="14"/>
    </location>
    <ligand>
        <name>substrate</name>
    </ligand>
</feature>
<dbReference type="EC" id="5.1.1.3" evidence="2 8"/>
<dbReference type="InterPro" id="IPR018187">
    <property type="entry name" value="Asp/Glu_racemase_AS_1"/>
</dbReference>
<evidence type="ECO:0000256" key="2">
    <source>
        <dbReference type="ARBA" id="ARBA00013090"/>
    </source>
</evidence>
<proteinExistence type="inferred from homology"/>
<accession>A0A9D1VQQ1</accession>
<dbReference type="PANTHER" id="PTHR21198:SF2">
    <property type="entry name" value="GLUTAMATE RACEMASE"/>
    <property type="match status" value="1"/>
</dbReference>
<comment type="pathway">
    <text evidence="8">Cell wall biogenesis; peptidoglycan biosynthesis.</text>
</comment>
<protein>
    <recommendedName>
        <fullName evidence="7 8">Glutamate racemase</fullName>
        <ecNumber evidence="2 8">5.1.1.3</ecNumber>
    </recommendedName>
</protein>
<dbReference type="SUPFAM" id="SSF53681">
    <property type="entry name" value="Aspartate/glutamate racemase"/>
    <property type="match status" value="2"/>
</dbReference>
<dbReference type="GO" id="GO:0008881">
    <property type="term" value="F:glutamate racemase activity"/>
    <property type="evidence" value="ECO:0007669"/>
    <property type="project" value="UniProtKB-UniRule"/>
</dbReference>
<comment type="function">
    <text evidence="8">Provides the (R)-glutamate required for cell wall biosynthesis.</text>
</comment>
<evidence type="ECO:0000313" key="10">
    <source>
        <dbReference type="Proteomes" id="UP000824230"/>
    </source>
</evidence>
<comment type="catalytic activity">
    <reaction evidence="1 8">
        <text>L-glutamate = D-glutamate</text>
        <dbReference type="Rhea" id="RHEA:12813"/>
        <dbReference type="ChEBI" id="CHEBI:29985"/>
        <dbReference type="ChEBI" id="CHEBI:29986"/>
        <dbReference type="EC" id="5.1.1.3"/>
    </reaction>
</comment>
<dbReference type="InterPro" id="IPR001920">
    <property type="entry name" value="Asp/Glu_race"/>
</dbReference>
<dbReference type="FunFam" id="3.40.50.1860:FF:000002">
    <property type="entry name" value="Glutamate racemase"/>
    <property type="match status" value="1"/>
</dbReference>
<evidence type="ECO:0000256" key="5">
    <source>
        <dbReference type="ARBA" id="ARBA00023235"/>
    </source>
</evidence>
<dbReference type="GO" id="GO:0009252">
    <property type="term" value="P:peptidoglycan biosynthetic process"/>
    <property type="evidence" value="ECO:0007669"/>
    <property type="project" value="UniProtKB-UniRule"/>
</dbReference>
<dbReference type="PANTHER" id="PTHR21198">
    <property type="entry name" value="GLUTAMATE RACEMASE"/>
    <property type="match status" value="1"/>
</dbReference>
<dbReference type="GO" id="GO:0008360">
    <property type="term" value="P:regulation of cell shape"/>
    <property type="evidence" value="ECO:0007669"/>
    <property type="project" value="UniProtKB-KW"/>
</dbReference>
<organism evidence="9 10">
    <name type="scientific">Candidatus Blautia pullistercoris</name>
    <dbReference type="NCBI Taxonomy" id="2838499"/>
    <lineage>
        <taxon>Bacteria</taxon>
        <taxon>Bacillati</taxon>
        <taxon>Bacillota</taxon>
        <taxon>Clostridia</taxon>
        <taxon>Lachnospirales</taxon>
        <taxon>Lachnospiraceae</taxon>
        <taxon>Blautia</taxon>
    </lineage>
</organism>
<keyword evidence="3 8" id="KW-0133">Cell shape</keyword>
<evidence type="ECO:0000256" key="7">
    <source>
        <dbReference type="ARBA" id="ARBA00070053"/>
    </source>
</evidence>
<evidence type="ECO:0000256" key="8">
    <source>
        <dbReference type="HAMAP-Rule" id="MF_00258"/>
    </source>
</evidence>
<dbReference type="PROSITE" id="PS00923">
    <property type="entry name" value="ASP_GLU_RACEMASE_1"/>
    <property type="match status" value="1"/>
</dbReference>
<name>A0A9D1VQQ1_9FIRM</name>
<reference evidence="9" key="1">
    <citation type="journal article" date="2021" name="PeerJ">
        <title>Extensive microbial diversity within the chicken gut microbiome revealed by metagenomics and culture.</title>
        <authorList>
            <person name="Gilroy R."/>
            <person name="Ravi A."/>
            <person name="Getino M."/>
            <person name="Pursley I."/>
            <person name="Horton D.L."/>
            <person name="Alikhan N.F."/>
            <person name="Baker D."/>
            <person name="Gharbi K."/>
            <person name="Hall N."/>
            <person name="Watson M."/>
            <person name="Adriaenssens E.M."/>
            <person name="Foster-Nyarko E."/>
            <person name="Jarju S."/>
            <person name="Secka A."/>
            <person name="Antonio M."/>
            <person name="Oren A."/>
            <person name="Chaudhuri R.R."/>
            <person name="La Ragione R."/>
            <person name="Hildebrand F."/>
            <person name="Pallen M.J."/>
        </authorList>
    </citation>
    <scope>NUCLEOTIDE SEQUENCE</scope>
    <source>
        <strain evidence="9">ChiHjej12B11-1927</strain>
    </source>
</reference>
<dbReference type="EMBL" id="DXFG01000349">
    <property type="protein sequence ID" value="HIX39193.1"/>
    <property type="molecule type" value="Genomic_DNA"/>
</dbReference>
<feature type="binding site" evidence="8">
    <location>
        <begin position="188"/>
        <end position="189"/>
    </location>
    <ligand>
        <name>substrate</name>
    </ligand>
</feature>
<gene>
    <name evidence="8 9" type="primary">murI</name>
    <name evidence="9" type="ORF">H9738_15225</name>
</gene>
<dbReference type="Proteomes" id="UP000824230">
    <property type="component" value="Unassembled WGS sequence"/>
</dbReference>
<dbReference type="InterPro" id="IPR033134">
    <property type="entry name" value="Asp/Glu_racemase_AS_2"/>
</dbReference>
<keyword evidence="4 8" id="KW-0573">Peptidoglycan synthesis</keyword>
<evidence type="ECO:0000256" key="1">
    <source>
        <dbReference type="ARBA" id="ARBA00001602"/>
    </source>
</evidence>
<keyword evidence="6 8" id="KW-0961">Cell wall biogenesis/degradation</keyword>
<dbReference type="Gene3D" id="3.40.50.1860">
    <property type="match status" value="2"/>
</dbReference>
<dbReference type="HAMAP" id="MF_00258">
    <property type="entry name" value="Glu_racemase"/>
    <property type="match status" value="1"/>
</dbReference>
<dbReference type="PROSITE" id="PS00924">
    <property type="entry name" value="ASP_GLU_RACEMASE_2"/>
    <property type="match status" value="1"/>
</dbReference>
<keyword evidence="5 8" id="KW-0413">Isomerase</keyword>
<dbReference type="GO" id="GO:0071555">
    <property type="term" value="P:cell wall organization"/>
    <property type="evidence" value="ECO:0007669"/>
    <property type="project" value="UniProtKB-KW"/>
</dbReference>
<evidence type="ECO:0000256" key="4">
    <source>
        <dbReference type="ARBA" id="ARBA00022984"/>
    </source>
</evidence>